<dbReference type="InterPro" id="IPR000195">
    <property type="entry name" value="Rab-GAP-TBC_dom"/>
</dbReference>
<gene>
    <name evidence="2" type="ORF">O3P69_020782</name>
</gene>
<dbReference type="SMART" id="SM00164">
    <property type="entry name" value="TBC"/>
    <property type="match status" value="1"/>
</dbReference>
<dbReference type="PROSITE" id="PS50086">
    <property type="entry name" value="TBC_RABGAP"/>
    <property type="match status" value="1"/>
</dbReference>
<evidence type="ECO:0000313" key="3">
    <source>
        <dbReference type="Proteomes" id="UP001487740"/>
    </source>
</evidence>
<dbReference type="Gene3D" id="1.10.472.80">
    <property type="entry name" value="Ypt/Rab-GAP domain of gyp1p, domain 3"/>
    <property type="match status" value="1"/>
</dbReference>
<organism evidence="2 3">
    <name type="scientific">Scylla paramamosain</name>
    <name type="common">Mud crab</name>
    <dbReference type="NCBI Taxonomy" id="85552"/>
    <lineage>
        <taxon>Eukaryota</taxon>
        <taxon>Metazoa</taxon>
        <taxon>Ecdysozoa</taxon>
        <taxon>Arthropoda</taxon>
        <taxon>Crustacea</taxon>
        <taxon>Multicrustacea</taxon>
        <taxon>Malacostraca</taxon>
        <taxon>Eumalacostraca</taxon>
        <taxon>Eucarida</taxon>
        <taxon>Decapoda</taxon>
        <taxon>Pleocyemata</taxon>
        <taxon>Brachyura</taxon>
        <taxon>Eubrachyura</taxon>
        <taxon>Portunoidea</taxon>
        <taxon>Portunidae</taxon>
        <taxon>Portuninae</taxon>
        <taxon>Scylla</taxon>
    </lineage>
</organism>
<name>A0AAW0TQX1_SCYPA</name>
<feature type="domain" description="Rab-GAP TBC" evidence="1">
    <location>
        <begin position="258"/>
        <end position="479"/>
    </location>
</feature>
<dbReference type="PANTHER" id="PTHR16110:SF1">
    <property type="entry name" value="TBC1 DOMAIN FAMILY MEMBER 19"/>
    <property type="match status" value="1"/>
</dbReference>
<sequence>MASKMLRQGLGTNITAIVNRLASELQNTPFYNDFLADVQTTMATQNFNKERFGAECYEWAQGTSLDTRLRNALYHLMHVQPTLLANPDTPRHVLKEPLTYIRKAQSAWERRLVKCVNSMTAELGVPLSRRRTKQEKEEFSDRWASLSTEETDLTMIRPVYAPKDFLEVLASLRNPNYDEAVEENLWGSIQLPFKVNDIKGLVELYGELAYCCKHTGLDEAVAGEYKANLTLAEERLILGQKVVERNHGPLSRELIKSGCPTSLRGVLWHQVLGLEITDKHYKHFDELVQAVLQHDLLVDKLIMKDIQLTASNDDQYFVFEDILFQVLLCFFRDTEVLSHFEHSSASPPLAVARGNTPSPDALVAYPPCGVIPFHGFTMYAAPLSCLYEDPVPLYFTFREMYCRYWYRLHIVTSHSQGAAALALQFELLLQSCETRLWQHCCAMSIQLLPIVFKWIVRAFSGYLVPDQLFHLWDVVLAWESLEVLPVLALAIVSFRRENLMDVTSQQAAEAVLADITAISVIPLLKLALAADRGREREP</sequence>
<accession>A0AAW0TQX1</accession>
<evidence type="ECO:0000259" key="1">
    <source>
        <dbReference type="PROSITE" id="PS50086"/>
    </source>
</evidence>
<dbReference type="Proteomes" id="UP001487740">
    <property type="component" value="Unassembled WGS sequence"/>
</dbReference>
<dbReference type="EMBL" id="JARAKH010000028">
    <property type="protein sequence ID" value="KAK8389046.1"/>
    <property type="molecule type" value="Genomic_DNA"/>
</dbReference>
<dbReference type="InterPro" id="IPR035969">
    <property type="entry name" value="Rab-GAP_TBC_sf"/>
</dbReference>
<comment type="caution">
    <text evidence="2">The sequence shown here is derived from an EMBL/GenBank/DDBJ whole genome shotgun (WGS) entry which is preliminary data.</text>
</comment>
<evidence type="ECO:0000313" key="2">
    <source>
        <dbReference type="EMBL" id="KAK8389046.1"/>
    </source>
</evidence>
<dbReference type="SUPFAM" id="SSF47923">
    <property type="entry name" value="Ypt/Rab-GAP domain of gyp1p"/>
    <property type="match status" value="1"/>
</dbReference>
<protein>
    <recommendedName>
        <fullName evidence="1">Rab-GAP TBC domain-containing protein</fullName>
    </recommendedName>
</protein>
<reference evidence="2 3" key="1">
    <citation type="submission" date="2023-03" db="EMBL/GenBank/DDBJ databases">
        <title>High-quality genome of Scylla paramamosain provides insights in environmental adaptation.</title>
        <authorList>
            <person name="Zhang L."/>
        </authorList>
    </citation>
    <scope>NUCLEOTIDE SEQUENCE [LARGE SCALE GENOMIC DNA]</scope>
    <source>
        <strain evidence="2">LZ_2023a</strain>
        <tissue evidence="2">Muscle</tissue>
    </source>
</reference>
<dbReference type="Pfam" id="PF00566">
    <property type="entry name" value="RabGAP-TBC"/>
    <property type="match status" value="1"/>
</dbReference>
<dbReference type="AlphaFoldDB" id="A0AAW0TQX1"/>
<proteinExistence type="predicted"/>
<dbReference type="PANTHER" id="PTHR16110">
    <property type="entry name" value="TBC1 DOMAIN FAMILY MEMBER 19"/>
    <property type="match status" value="1"/>
</dbReference>
<dbReference type="InterPro" id="IPR042507">
    <property type="entry name" value="TBC1D19"/>
</dbReference>
<keyword evidence="3" id="KW-1185">Reference proteome</keyword>